<feature type="region of interest" description="Disordered" evidence="1">
    <location>
        <begin position="719"/>
        <end position="755"/>
    </location>
</feature>
<dbReference type="AlphaFoldDB" id="A0A4U0N6X4"/>
<dbReference type="InterPro" id="IPR051172">
    <property type="entry name" value="Chlamydia_OmcB"/>
</dbReference>
<evidence type="ECO:0000259" key="2">
    <source>
        <dbReference type="Pfam" id="PF24346"/>
    </source>
</evidence>
<accession>A0A4U0N6X4</accession>
<feature type="domain" description="DUF7507" evidence="2">
    <location>
        <begin position="271"/>
        <end position="370"/>
    </location>
</feature>
<evidence type="ECO:0000256" key="1">
    <source>
        <dbReference type="SAM" id="MobiDB-lite"/>
    </source>
</evidence>
<proteinExistence type="predicted"/>
<feature type="domain" description="DUF7507" evidence="2">
    <location>
        <begin position="637"/>
        <end position="736"/>
    </location>
</feature>
<keyword evidence="4" id="KW-1185">Reference proteome</keyword>
<reference evidence="3 4" key="1">
    <citation type="submission" date="2019-04" db="EMBL/GenBank/DDBJ databases">
        <title>Sphingobacterium olei sp. nov., isolated from oil-contaminated soil.</title>
        <authorList>
            <person name="Liu B."/>
        </authorList>
    </citation>
    <scope>NUCLEOTIDE SEQUENCE [LARGE SCALE GENOMIC DNA]</scope>
    <source>
        <strain evidence="3 4">HAL-9</strain>
    </source>
</reference>
<feature type="domain" description="DUF7507" evidence="2">
    <location>
        <begin position="515"/>
        <end position="614"/>
    </location>
</feature>
<feature type="region of interest" description="Disordered" evidence="1">
    <location>
        <begin position="355"/>
        <end position="391"/>
    </location>
</feature>
<dbReference type="PANTHER" id="PTHR34819">
    <property type="entry name" value="LARGE CYSTEINE-RICH PERIPLASMIC PROTEIN OMCB"/>
    <property type="match status" value="1"/>
</dbReference>
<feature type="domain" description="DUF7507" evidence="2">
    <location>
        <begin position="27"/>
        <end position="126"/>
    </location>
</feature>
<dbReference type="InterPro" id="IPR055354">
    <property type="entry name" value="DUF7507"/>
</dbReference>
<feature type="region of interest" description="Disordered" evidence="1">
    <location>
        <begin position="472"/>
        <end position="515"/>
    </location>
</feature>
<dbReference type="Pfam" id="PF24346">
    <property type="entry name" value="DUF7507"/>
    <property type="match status" value="7"/>
</dbReference>
<name>A0A4U0N6X4_9SPHI</name>
<gene>
    <name evidence="3" type="ORF">FAZ15_22370</name>
</gene>
<feature type="region of interest" description="Disordered" evidence="1">
    <location>
        <begin position="1"/>
        <end position="25"/>
    </location>
</feature>
<dbReference type="PANTHER" id="PTHR34819:SF3">
    <property type="entry name" value="CELL SURFACE PROTEIN"/>
    <property type="match status" value="1"/>
</dbReference>
<feature type="region of interest" description="Disordered" evidence="1">
    <location>
        <begin position="233"/>
        <end position="269"/>
    </location>
</feature>
<dbReference type="Proteomes" id="UP000306808">
    <property type="component" value="Unassembled WGS sequence"/>
</dbReference>
<feature type="region of interest" description="Disordered" evidence="1">
    <location>
        <begin position="597"/>
        <end position="635"/>
    </location>
</feature>
<feature type="region of interest" description="Disordered" evidence="1">
    <location>
        <begin position="110"/>
        <end position="149"/>
    </location>
</feature>
<dbReference type="InterPro" id="IPR047589">
    <property type="entry name" value="DUF11_rpt"/>
</dbReference>
<feature type="domain" description="DUF7507" evidence="2">
    <location>
        <begin position="393"/>
        <end position="492"/>
    </location>
</feature>
<dbReference type="EMBL" id="SUME01000023">
    <property type="protein sequence ID" value="TJZ49303.1"/>
    <property type="molecule type" value="Genomic_DNA"/>
</dbReference>
<feature type="domain" description="DUF7507" evidence="2">
    <location>
        <begin position="149"/>
        <end position="248"/>
    </location>
</feature>
<protein>
    <recommendedName>
        <fullName evidence="2">DUF7507 domain-containing protein</fullName>
    </recommendedName>
</protein>
<evidence type="ECO:0000313" key="3">
    <source>
        <dbReference type="EMBL" id="TJZ49303.1"/>
    </source>
</evidence>
<feature type="non-terminal residue" evidence="3">
    <location>
        <position position="1"/>
    </location>
</feature>
<organism evidence="3 4">
    <name type="scientific">Sphingobacterium olei</name>
    <dbReference type="NCBI Taxonomy" id="2571155"/>
    <lineage>
        <taxon>Bacteria</taxon>
        <taxon>Pseudomonadati</taxon>
        <taxon>Bacteroidota</taxon>
        <taxon>Sphingobacteriia</taxon>
        <taxon>Sphingobacteriales</taxon>
        <taxon>Sphingobacteriaceae</taxon>
        <taxon>Sphingobacterium</taxon>
    </lineage>
</organism>
<dbReference type="RefSeq" id="WP_202912476.1">
    <property type="nucleotide sequence ID" value="NZ_SUME01000023.1"/>
</dbReference>
<dbReference type="NCBIfam" id="TIGR01451">
    <property type="entry name" value="B_ant_repeat"/>
    <property type="match status" value="7"/>
</dbReference>
<feature type="domain" description="DUF7507" evidence="2">
    <location>
        <begin position="761"/>
        <end position="801"/>
    </location>
</feature>
<feature type="non-terminal residue" evidence="3">
    <location>
        <position position="801"/>
    </location>
</feature>
<sequence length="801" mass="82199">DPLTPVDSDDPNTPEPNDPTDTDVVQTPSFTVTKEITSAGPYDTVGDVITYNIVVTNNGNVTIDNLVLTDNNAVIPAGEEQIGTLAPAATATISVTHVVTQADLDAGTVSNQATVTGDGPDGDPLTPVDSDDPNTPEPNDPTDTDVVQTPSFTVTKEITSAGPYDTVGDVITYNIVVSNTGNVTIDNLILTDNNAVIPAGEENIGTLAPAGTRTISVTHVVTQADLDAGMVSNQATVTGDGPDGDPLTPVDSDDPNTPEPNDPTDTDVVQTPSFTVTKEITSAGPYDTVGDVITYDIVVSNTGNVTIDNLVLTDNNAVIPAGEENIGTLAPAGTKTITVTHVVTQADLDAGMVSNQATVTGDGPDGDPLTPVDSDDPNTPEPNDPTDTDVVQTPSFTVTKEITSAGPYDTVGDVITYNIVVSNTGNVTIDNLILTDNNAVIPAGEENIGTLAPAGTRTISVTHVVTQADLDAGSVSNQATVSGDGPDGDPLTPVDSDDPNTPEPNDPTDTDVVQTPSFTVTKEITSAGPYDTVGDVITYNIVVTNNGNVTIDNLILTDNNAVIPAGEENIGTLAPAGTKTITVTHVVTQADLDAGTVSNQATVTGDGPDGDPLTPVDSDDPNTPEPNDPTDTDVVQTPSFTVTKEITSAGPYDTVGDVITYNIVVTNNGNVTIDNLILTDNNAVIPAGEENIGTLAPAGTKTITVTHVVTQADLDAGTVSNQATVTGDGPDGDPLTPVDSDDPNTPEPNDPTDTDVVQEGALTVIKTTDRTQTYNAVGDVIEYTITVTNSGNVTLTDINVS</sequence>
<evidence type="ECO:0000313" key="4">
    <source>
        <dbReference type="Proteomes" id="UP000306808"/>
    </source>
</evidence>
<comment type="caution">
    <text evidence="3">The sequence shown here is derived from an EMBL/GenBank/DDBJ whole genome shotgun (WGS) entry which is preliminary data.</text>
</comment>